<evidence type="ECO:0000256" key="1">
    <source>
        <dbReference type="ARBA" id="ARBA00022630"/>
    </source>
</evidence>
<name>A0A554LEP6_9BACT</name>
<keyword evidence="3" id="KW-0560">Oxidoreductase</keyword>
<reference evidence="7 8" key="1">
    <citation type="submission" date="2017-07" db="EMBL/GenBank/DDBJ databases">
        <title>Mechanisms for carbon and nitrogen cycling indicate functional differentiation within the Candidate Phyla Radiation.</title>
        <authorList>
            <person name="Danczak R.E."/>
            <person name="Johnston M.D."/>
            <person name="Kenah C."/>
            <person name="Slattery M."/>
            <person name="Wrighton K.C."/>
            <person name="Wilkins M.J."/>
        </authorList>
    </citation>
    <scope>NUCLEOTIDE SEQUENCE [LARGE SCALE GENOMIC DNA]</scope>
    <source>
        <strain evidence="7">Licking1014_96</strain>
    </source>
</reference>
<dbReference type="EMBL" id="VMGH01000045">
    <property type="protein sequence ID" value="TSC91265.1"/>
    <property type="molecule type" value="Genomic_DNA"/>
</dbReference>
<sequence>MNNYDVIIIGGGPAGLTAAIYATRRELKTLVLSVNLGGQAAMASDIENYPGSDLKSGVELMKKFAEQAKKFGAKIVFDEATSIKKIDGGFEITAKRDKYQTKTIIIASGKKPRLLNAKGEGKFHGKGIVYCATCDAPLFRDKIVAVVGGGNSAFDAAALLTKIAKKVYLIHRREEFRAEESDVEKLKKEKNFELILNVEIKEVKGGNFVKSVIVENNKDGSKKEIKLAGLFVEIGYDVDPKLFKELVETDEVNQIKIDSCGRTSEAGIFAAGDVTDVPFKQIVISAGAGAKAALCAYDYIHNNIKTIL</sequence>
<dbReference type="AlphaFoldDB" id="A0A554LEP6"/>
<keyword evidence="5" id="KW-0676">Redox-active center</keyword>
<keyword evidence="4" id="KW-1015">Disulfide bond</keyword>
<evidence type="ECO:0000256" key="3">
    <source>
        <dbReference type="ARBA" id="ARBA00023002"/>
    </source>
</evidence>
<dbReference type="Pfam" id="PF07992">
    <property type="entry name" value="Pyr_redox_2"/>
    <property type="match status" value="1"/>
</dbReference>
<evidence type="ECO:0000259" key="6">
    <source>
        <dbReference type="Pfam" id="PF07992"/>
    </source>
</evidence>
<dbReference type="SUPFAM" id="SSF51905">
    <property type="entry name" value="FAD/NAD(P)-binding domain"/>
    <property type="match status" value="1"/>
</dbReference>
<evidence type="ECO:0000256" key="4">
    <source>
        <dbReference type="ARBA" id="ARBA00023157"/>
    </source>
</evidence>
<dbReference type="PRINTS" id="PR00469">
    <property type="entry name" value="PNDRDTASEII"/>
</dbReference>
<proteinExistence type="predicted"/>
<keyword evidence="1" id="KW-0285">Flavoprotein</keyword>
<organism evidence="7 8">
    <name type="scientific">Candidatus Berkelbacteria bacterium Licking1014_96</name>
    <dbReference type="NCBI Taxonomy" id="2017149"/>
    <lineage>
        <taxon>Bacteria</taxon>
        <taxon>Candidatus Berkelbacteria</taxon>
    </lineage>
</organism>
<evidence type="ECO:0000256" key="2">
    <source>
        <dbReference type="ARBA" id="ARBA00022827"/>
    </source>
</evidence>
<dbReference type="InterPro" id="IPR023753">
    <property type="entry name" value="FAD/NAD-binding_dom"/>
</dbReference>
<evidence type="ECO:0000256" key="5">
    <source>
        <dbReference type="ARBA" id="ARBA00023284"/>
    </source>
</evidence>
<dbReference type="PRINTS" id="PR00368">
    <property type="entry name" value="FADPNR"/>
</dbReference>
<dbReference type="InterPro" id="IPR050097">
    <property type="entry name" value="Ferredoxin-NADP_redctase_2"/>
</dbReference>
<dbReference type="InterPro" id="IPR008255">
    <property type="entry name" value="Pyr_nucl-diS_OxRdtase_2_AS"/>
</dbReference>
<dbReference type="Gene3D" id="3.50.50.60">
    <property type="entry name" value="FAD/NAD(P)-binding domain"/>
    <property type="match status" value="2"/>
</dbReference>
<evidence type="ECO:0000313" key="8">
    <source>
        <dbReference type="Proteomes" id="UP000318296"/>
    </source>
</evidence>
<dbReference type="GO" id="GO:0016668">
    <property type="term" value="F:oxidoreductase activity, acting on a sulfur group of donors, NAD(P) as acceptor"/>
    <property type="evidence" value="ECO:0007669"/>
    <property type="project" value="UniProtKB-ARBA"/>
</dbReference>
<dbReference type="Proteomes" id="UP000318296">
    <property type="component" value="Unassembled WGS sequence"/>
</dbReference>
<dbReference type="PANTHER" id="PTHR48105">
    <property type="entry name" value="THIOREDOXIN REDUCTASE 1-RELATED-RELATED"/>
    <property type="match status" value="1"/>
</dbReference>
<keyword evidence="2" id="KW-0274">FAD</keyword>
<feature type="domain" description="FAD/NAD(P)-binding" evidence="6">
    <location>
        <begin position="4"/>
        <end position="283"/>
    </location>
</feature>
<gene>
    <name evidence="7" type="ORF">CEN92_306</name>
</gene>
<comment type="caution">
    <text evidence="7">The sequence shown here is derived from an EMBL/GenBank/DDBJ whole genome shotgun (WGS) entry which is preliminary data.</text>
</comment>
<accession>A0A554LEP6</accession>
<evidence type="ECO:0000313" key="7">
    <source>
        <dbReference type="EMBL" id="TSC91265.1"/>
    </source>
</evidence>
<protein>
    <submittedName>
        <fullName evidence="7">Thioredoxin reductase (NADPH)</fullName>
    </submittedName>
</protein>
<dbReference type="PROSITE" id="PS00573">
    <property type="entry name" value="PYRIDINE_REDOX_2"/>
    <property type="match status" value="1"/>
</dbReference>
<dbReference type="InterPro" id="IPR036188">
    <property type="entry name" value="FAD/NAD-bd_sf"/>
</dbReference>